<dbReference type="EMBL" id="CP045871">
    <property type="protein sequence ID" value="QGG81289.1"/>
    <property type="molecule type" value="Genomic_DNA"/>
</dbReference>
<accession>A0A5Q2Q928</accession>
<comment type="catalytic activity">
    <reaction evidence="1 5">
        <text>L-glutamyl-[protein] + S-adenosyl-L-methionine = [protein]-L-glutamate 5-O-methyl ester + S-adenosyl-L-homocysteine</text>
        <dbReference type="Rhea" id="RHEA:24452"/>
        <dbReference type="Rhea" id="RHEA-COMP:10208"/>
        <dbReference type="Rhea" id="RHEA-COMP:10311"/>
        <dbReference type="ChEBI" id="CHEBI:29973"/>
        <dbReference type="ChEBI" id="CHEBI:57856"/>
        <dbReference type="ChEBI" id="CHEBI:59789"/>
        <dbReference type="ChEBI" id="CHEBI:82795"/>
        <dbReference type="EC" id="2.1.1.80"/>
    </reaction>
</comment>
<evidence type="ECO:0000256" key="2">
    <source>
        <dbReference type="ARBA" id="ARBA00022603"/>
    </source>
</evidence>
<evidence type="ECO:0000256" key="4">
    <source>
        <dbReference type="ARBA" id="ARBA00022691"/>
    </source>
</evidence>
<dbReference type="SMART" id="SM00138">
    <property type="entry name" value="MeTrc"/>
    <property type="match status" value="1"/>
</dbReference>
<dbReference type="PANTHER" id="PTHR24422">
    <property type="entry name" value="CHEMOTAXIS PROTEIN METHYLTRANSFERASE"/>
    <property type="match status" value="1"/>
</dbReference>
<evidence type="ECO:0000313" key="9">
    <source>
        <dbReference type="Proteomes" id="UP000388235"/>
    </source>
</evidence>
<dbReference type="SUPFAM" id="SSF53335">
    <property type="entry name" value="S-adenosyl-L-methionine-dependent methyltransferases"/>
    <property type="match status" value="1"/>
</dbReference>
<dbReference type="InterPro" id="IPR022642">
    <property type="entry name" value="CheR_C"/>
</dbReference>
<evidence type="ECO:0000256" key="1">
    <source>
        <dbReference type="ARBA" id="ARBA00001541"/>
    </source>
</evidence>
<keyword evidence="3 5" id="KW-0808">Transferase</keyword>
<dbReference type="GO" id="GO:0008983">
    <property type="term" value="F:protein-glutamate O-methyltransferase activity"/>
    <property type="evidence" value="ECO:0007669"/>
    <property type="project" value="UniProtKB-EC"/>
</dbReference>
<evidence type="ECO:0000256" key="5">
    <source>
        <dbReference type="PIRNR" id="PIRNR000410"/>
    </source>
</evidence>
<reference evidence="8 9" key="1">
    <citation type="submission" date="2019-11" db="EMBL/GenBank/DDBJ databases">
        <authorList>
            <person name="Khan S.A."/>
            <person name="Jeon C.O."/>
            <person name="Chun B.H."/>
        </authorList>
    </citation>
    <scope>NUCLEOTIDE SEQUENCE [LARGE SCALE GENOMIC DNA]</scope>
    <source>
        <strain evidence="8 9">IMCC 1097</strain>
    </source>
</reference>
<name>A0A5Q2Q928_9GAMM</name>
<keyword evidence="4 5" id="KW-0949">S-adenosyl-L-methionine</keyword>
<sequence>MTQSDFNRIVRIAHESTGIVLSDHKKEMVYSRLARRIRRCQLGSFSQYLELIGKDPEETNEFVNALTTNLTSFFRENHHFEHMLATSLPDLLKRNGGSRRLRVWSCAASTGEEPYSIAMMLREFGFDRSWDIKLLATDLDSAVLNTARAGLYNEDRVNGMNPEWRDKYLTRQGDGHWSVNDDVRRLVSFKRLNVLEKWPMKGQFDIVFCRNIVIYFDKDTQRVLFDRIANQMAPEAWLYIGHSETLHRVTERYQGHGQTIYRKIK</sequence>
<dbReference type="InterPro" id="IPR022641">
    <property type="entry name" value="CheR_N"/>
</dbReference>
<dbReference type="InterPro" id="IPR026024">
    <property type="entry name" value="Chemotaxis_MeTrfase_CheR"/>
</dbReference>
<feature type="binding site" evidence="6">
    <location>
        <position position="69"/>
    </location>
    <ligand>
        <name>S-adenosyl-L-methionine</name>
        <dbReference type="ChEBI" id="CHEBI:59789"/>
    </ligand>
</feature>
<dbReference type="OrthoDB" id="9816309at2"/>
<dbReference type="InterPro" id="IPR029063">
    <property type="entry name" value="SAM-dependent_MTases_sf"/>
</dbReference>
<dbReference type="KEGG" id="llp:GH975_06505"/>
<dbReference type="EC" id="2.1.1.80" evidence="5"/>
<dbReference type="PANTHER" id="PTHR24422:SF19">
    <property type="entry name" value="CHEMOTAXIS PROTEIN METHYLTRANSFERASE"/>
    <property type="match status" value="1"/>
</dbReference>
<dbReference type="InterPro" id="IPR000780">
    <property type="entry name" value="CheR_MeTrfase"/>
</dbReference>
<dbReference type="Pfam" id="PF01739">
    <property type="entry name" value="CheR"/>
    <property type="match status" value="1"/>
</dbReference>
<feature type="binding site" evidence="6">
    <location>
        <position position="71"/>
    </location>
    <ligand>
        <name>S-adenosyl-L-methionine</name>
        <dbReference type="ChEBI" id="CHEBI:59789"/>
    </ligand>
</feature>
<dbReference type="InterPro" id="IPR050903">
    <property type="entry name" value="Bact_Chemotaxis_MeTrfase"/>
</dbReference>
<feature type="binding site" evidence="6">
    <location>
        <begin position="210"/>
        <end position="211"/>
    </location>
    <ligand>
        <name>S-adenosyl-L-methionine</name>
        <dbReference type="ChEBI" id="CHEBI:59789"/>
    </ligand>
</feature>
<evidence type="ECO:0000256" key="3">
    <source>
        <dbReference type="ARBA" id="ARBA00022679"/>
    </source>
</evidence>
<dbReference type="InterPro" id="IPR036804">
    <property type="entry name" value="CheR_N_sf"/>
</dbReference>
<gene>
    <name evidence="8" type="ORF">GH975_06505</name>
</gene>
<proteinExistence type="predicted"/>
<comment type="function">
    <text evidence="5">Methylation of the membrane-bound methyl-accepting chemotaxis proteins (MCP) to form gamma-glutamyl methyl ester residues in MCP.</text>
</comment>
<dbReference type="Proteomes" id="UP000388235">
    <property type="component" value="Chromosome"/>
</dbReference>
<keyword evidence="2 5" id="KW-0489">Methyltransferase</keyword>
<feature type="binding site" evidence="6">
    <location>
        <position position="138"/>
    </location>
    <ligand>
        <name>S-adenosyl-L-methionine</name>
        <dbReference type="ChEBI" id="CHEBI:59789"/>
    </ligand>
</feature>
<dbReference type="SUPFAM" id="SSF47757">
    <property type="entry name" value="Chemotaxis receptor methyltransferase CheR, N-terminal domain"/>
    <property type="match status" value="1"/>
</dbReference>
<dbReference type="PROSITE" id="PS50123">
    <property type="entry name" value="CHER"/>
    <property type="match status" value="1"/>
</dbReference>
<dbReference type="Gene3D" id="3.40.50.150">
    <property type="entry name" value="Vaccinia Virus protein VP39"/>
    <property type="match status" value="1"/>
</dbReference>
<feature type="domain" description="CheR-type methyltransferase" evidence="7">
    <location>
        <begin position="1"/>
        <end position="265"/>
    </location>
</feature>
<dbReference type="Pfam" id="PF03705">
    <property type="entry name" value="CheR_N"/>
    <property type="match status" value="1"/>
</dbReference>
<evidence type="ECO:0000259" key="7">
    <source>
        <dbReference type="PROSITE" id="PS50123"/>
    </source>
</evidence>
<feature type="binding site" evidence="6">
    <location>
        <position position="113"/>
    </location>
    <ligand>
        <name>S-adenosyl-L-methionine</name>
        <dbReference type="ChEBI" id="CHEBI:59789"/>
    </ligand>
</feature>
<organism evidence="8 9">
    <name type="scientific">Litorivicinus lipolyticus</name>
    <dbReference type="NCBI Taxonomy" id="418701"/>
    <lineage>
        <taxon>Bacteria</taxon>
        <taxon>Pseudomonadati</taxon>
        <taxon>Pseudomonadota</taxon>
        <taxon>Gammaproteobacteria</taxon>
        <taxon>Oceanospirillales</taxon>
        <taxon>Litorivicinaceae</taxon>
        <taxon>Litorivicinus</taxon>
    </lineage>
</organism>
<dbReference type="Gene3D" id="1.10.155.10">
    <property type="entry name" value="Chemotaxis receptor methyltransferase CheR, N-terminal domain"/>
    <property type="match status" value="1"/>
</dbReference>
<evidence type="ECO:0000313" key="8">
    <source>
        <dbReference type="EMBL" id="QGG81289.1"/>
    </source>
</evidence>
<dbReference type="PIRSF" id="PIRSF000410">
    <property type="entry name" value="CheR"/>
    <property type="match status" value="1"/>
</dbReference>
<keyword evidence="9" id="KW-1185">Reference proteome</keyword>
<protein>
    <recommendedName>
        <fullName evidence="5">Chemotaxis protein methyltransferase</fullName>
        <ecNumber evidence="5">2.1.1.80</ecNumber>
    </recommendedName>
</protein>
<dbReference type="PRINTS" id="PR00996">
    <property type="entry name" value="CHERMTFRASE"/>
</dbReference>
<dbReference type="AlphaFoldDB" id="A0A5Q2Q928"/>
<evidence type="ECO:0000256" key="6">
    <source>
        <dbReference type="PIRSR" id="PIRSR000410-1"/>
    </source>
</evidence>
<dbReference type="GO" id="GO:0032259">
    <property type="term" value="P:methylation"/>
    <property type="evidence" value="ECO:0007669"/>
    <property type="project" value="UniProtKB-KW"/>
</dbReference>
<feature type="binding site" evidence="6">
    <location>
        <position position="75"/>
    </location>
    <ligand>
        <name>S-adenosyl-L-methionine</name>
        <dbReference type="ChEBI" id="CHEBI:59789"/>
    </ligand>
</feature>